<dbReference type="PANTHER" id="PTHR43201:SF5">
    <property type="entry name" value="MEDIUM-CHAIN ACYL-COA LIGASE ACSF2, MITOCHONDRIAL"/>
    <property type="match status" value="1"/>
</dbReference>
<feature type="domain" description="AMP-binding enzyme C-terminal" evidence="4">
    <location>
        <begin position="302"/>
        <end position="376"/>
    </location>
</feature>
<reference evidence="5 6" key="1">
    <citation type="submission" date="2017-10" db="EMBL/GenBank/DDBJ databases">
        <title>The draft genome sequence of Williamsia sp. BULT 1.1 isolated from the semi-arid grassland soils from South Africa.</title>
        <authorList>
            <person name="Kabwe M.H."/>
            <person name="Govender N."/>
            <person name="Mutseka Lunga P."/>
            <person name="Vikram S."/>
            <person name="Makhalanyane T.P."/>
        </authorList>
    </citation>
    <scope>NUCLEOTIDE SEQUENCE [LARGE SCALE GENOMIC DNA]</scope>
    <source>
        <strain evidence="5 6">BULT 1.1</strain>
    </source>
</reference>
<keyword evidence="2 5" id="KW-0436">Ligase</keyword>
<dbReference type="CDD" id="cd17630">
    <property type="entry name" value="OSB_MenE-like"/>
    <property type="match status" value="1"/>
</dbReference>
<evidence type="ECO:0000256" key="1">
    <source>
        <dbReference type="ARBA" id="ARBA00006432"/>
    </source>
</evidence>
<proteinExistence type="inferred from homology"/>
<dbReference type="InterPro" id="IPR020845">
    <property type="entry name" value="AMP-binding_CS"/>
</dbReference>
<dbReference type="PANTHER" id="PTHR43201">
    <property type="entry name" value="ACYL-COA SYNTHETASE"/>
    <property type="match status" value="1"/>
</dbReference>
<gene>
    <name evidence="5" type="ORF">CSW57_16315</name>
</gene>
<organism evidence="5 6">
    <name type="scientific">Williamsia marianensis</name>
    <dbReference type="NCBI Taxonomy" id="85044"/>
    <lineage>
        <taxon>Bacteria</taxon>
        <taxon>Bacillati</taxon>
        <taxon>Actinomycetota</taxon>
        <taxon>Actinomycetes</taxon>
        <taxon>Mycobacteriales</taxon>
        <taxon>Nocardiaceae</taxon>
        <taxon>Williamsia</taxon>
    </lineage>
</organism>
<dbReference type="GO" id="GO:0008756">
    <property type="term" value="F:o-succinylbenzoate-CoA ligase activity"/>
    <property type="evidence" value="ECO:0007669"/>
    <property type="project" value="UniProtKB-EC"/>
</dbReference>
<evidence type="ECO:0000259" key="3">
    <source>
        <dbReference type="Pfam" id="PF00501"/>
    </source>
</evidence>
<evidence type="ECO:0000256" key="2">
    <source>
        <dbReference type="ARBA" id="ARBA00022598"/>
    </source>
</evidence>
<sequence length="391" mass="40533">MIDPVADQRPLEPLPLSAGSTNIDALQRLLDGAGSYLPVPTHDEAETRRLTAALGAGEPIDDEVALVVATSGTTGTPKGAMHSAASVKASIDATHEYLGGPGAWLLALPPHHIAGLQVLLRSVRAGFDPVTLDVAGGFDPANLVAGVDKMPGPRRYTSLVPTQLIKVLADPSAVAALRGVDAVLVGGAATPAPLRERAIDAGIPIVRTYGMSETCGGCVYDGRPLAGVRIRIDGSPSGRVQLGGPMVASGYRGRPRHPAFAEPGWFRTDDLGTLNVDGSLTILGRADEAISSGGLTIVPQVVEAALLTDPAVSECAVLGLPDERLGEQVVAAIVLSPGAFATTEDLQDVVANQLDKTAVPRRVFFVDDLPRRGPGKVDRAALRRKLRGLGE</sequence>
<dbReference type="InterPro" id="IPR025110">
    <property type="entry name" value="AMP-bd_C"/>
</dbReference>
<dbReference type="Gene3D" id="3.30.300.30">
    <property type="match status" value="1"/>
</dbReference>
<dbReference type="Proteomes" id="UP000225108">
    <property type="component" value="Unassembled WGS sequence"/>
</dbReference>
<name>A0A2G3PHQ1_WILMA</name>
<dbReference type="Pfam" id="PF13193">
    <property type="entry name" value="AMP-binding_C"/>
    <property type="match status" value="1"/>
</dbReference>
<evidence type="ECO:0000313" key="5">
    <source>
        <dbReference type="EMBL" id="PHV65348.1"/>
    </source>
</evidence>
<dbReference type="Pfam" id="PF00501">
    <property type="entry name" value="AMP-binding"/>
    <property type="match status" value="1"/>
</dbReference>
<dbReference type="SUPFAM" id="SSF56801">
    <property type="entry name" value="Acetyl-CoA synthetase-like"/>
    <property type="match status" value="1"/>
</dbReference>
<accession>A0A2G3PHQ1</accession>
<dbReference type="AlphaFoldDB" id="A0A2G3PHQ1"/>
<evidence type="ECO:0000313" key="6">
    <source>
        <dbReference type="Proteomes" id="UP000225108"/>
    </source>
</evidence>
<comment type="caution">
    <text evidence="5">The sequence shown here is derived from an EMBL/GenBank/DDBJ whole genome shotgun (WGS) entry which is preliminary data.</text>
</comment>
<dbReference type="NCBIfam" id="NF005877">
    <property type="entry name" value="PRK07824.1"/>
    <property type="match status" value="1"/>
</dbReference>
<dbReference type="EMBL" id="PEBD01000010">
    <property type="protein sequence ID" value="PHV65348.1"/>
    <property type="molecule type" value="Genomic_DNA"/>
</dbReference>
<comment type="similarity">
    <text evidence="1">Belongs to the ATP-dependent AMP-binding enzyme family.</text>
</comment>
<protein>
    <submittedName>
        <fullName evidence="5">O-succinylbenzoic acid--CoA ligase</fullName>
        <ecNumber evidence="5">6.2.1.26</ecNumber>
    </submittedName>
</protein>
<dbReference type="InterPro" id="IPR042099">
    <property type="entry name" value="ANL_N_sf"/>
</dbReference>
<dbReference type="Gene3D" id="3.40.50.12780">
    <property type="entry name" value="N-terminal domain of ligase-like"/>
    <property type="match status" value="1"/>
</dbReference>
<dbReference type="PROSITE" id="PS00455">
    <property type="entry name" value="AMP_BINDING"/>
    <property type="match status" value="1"/>
</dbReference>
<dbReference type="EC" id="6.2.1.26" evidence="5"/>
<dbReference type="GO" id="GO:0031956">
    <property type="term" value="F:medium-chain fatty acid-CoA ligase activity"/>
    <property type="evidence" value="ECO:0007669"/>
    <property type="project" value="TreeGrafter"/>
</dbReference>
<feature type="domain" description="AMP-dependent synthetase/ligase" evidence="3">
    <location>
        <begin position="59"/>
        <end position="251"/>
    </location>
</feature>
<dbReference type="InterPro" id="IPR000873">
    <property type="entry name" value="AMP-dep_synth/lig_dom"/>
</dbReference>
<evidence type="ECO:0000259" key="4">
    <source>
        <dbReference type="Pfam" id="PF13193"/>
    </source>
</evidence>
<dbReference type="InterPro" id="IPR045851">
    <property type="entry name" value="AMP-bd_C_sf"/>
</dbReference>
<dbReference type="GO" id="GO:0006631">
    <property type="term" value="P:fatty acid metabolic process"/>
    <property type="evidence" value="ECO:0007669"/>
    <property type="project" value="TreeGrafter"/>
</dbReference>